<dbReference type="EMBL" id="OZ035835">
    <property type="protein sequence ID" value="CAL1577435.1"/>
    <property type="molecule type" value="Genomic_DNA"/>
</dbReference>
<evidence type="ECO:0000313" key="2">
    <source>
        <dbReference type="EMBL" id="CAL1577435.1"/>
    </source>
</evidence>
<evidence type="ECO:0000313" key="3">
    <source>
        <dbReference type="Proteomes" id="UP001497482"/>
    </source>
</evidence>
<keyword evidence="1" id="KW-1133">Transmembrane helix</keyword>
<dbReference type="Proteomes" id="UP001497482">
    <property type="component" value="Chromosome 13"/>
</dbReference>
<organism evidence="2 3">
    <name type="scientific">Knipowitschia caucasica</name>
    <name type="common">Caucasian dwarf goby</name>
    <name type="synonym">Pomatoschistus caucasicus</name>
    <dbReference type="NCBI Taxonomy" id="637954"/>
    <lineage>
        <taxon>Eukaryota</taxon>
        <taxon>Metazoa</taxon>
        <taxon>Chordata</taxon>
        <taxon>Craniata</taxon>
        <taxon>Vertebrata</taxon>
        <taxon>Euteleostomi</taxon>
        <taxon>Actinopterygii</taxon>
        <taxon>Neopterygii</taxon>
        <taxon>Teleostei</taxon>
        <taxon>Neoteleostei</taxon>
        <taxon>Acanthomorphata</taxon>
        <taxon>Gobiaria</taxon>
        <taxon>Gobiiformes</taxon>
        <taxon>Gobioidei</taxon>
        <taxon>Gobiidae</taxon>
        <taxon>Gobiinae</taxon>
        <taxon>Knipowitschia</taxon>
    </lineage>
</organism>
<reference evidence="2 3" key="1">
    <citation type="submission" date="2024-04" db="EMBL/GenBank/DDBJ databases">
        <authorList>
            <person name="Waldvogel A.-M."/>
            <person name="Schoenle A."/>
        </authorList>
    </citation>
    <scope>NUCLEOTIDE SEQUENCE [LARGE SCALE GENOMIC DNA]</scope>
</reference>
<evidence type="ECO:0000256" key="1">
    <source>
        <dbReference type="SAM" id="Phobius"/>
    </source>
</evidence>
<keyword evidence="3" id="KW-1185">Reference proteome</keyword>
<keyword evidence="1" id="KW-0812">Transmembrane</keyword>
<keyword evidence="1" id="KW-0472">Membrane</keyword>
<gene>
    <name evidence="2" type="ORF">KC01_LOCUS8786</name>
</gene>
<proteinExistence type="predicted"/>
<name>A0AAV2JLG2_KNICA</name>
<accession>A0AAV2JLG2</accession>
<sequence>MGKVGGEWGGYMGVVCGGGVVVVCGLVFGWVTNEVTSAVVLEIQGNFSERHGVVTGTWWFGAWAGGDEQVSSRCKSAGC</sequence>
<protein>
    <submittedName>
        <fullName evidence="2">Uncharacterized protein</fullName>
    </submittedName>
</protein>
<feature type="transmembrane region" description="Helical" evidence="1">
    <location>
        <begin position="12"/>
        <end position="31"/>
    </location>
</feature>
<dbReference type="AlphaFoldDB" id="A0AAV2JLG2"/>